<dbReference type="OrthoDB" id="6500128at2759"/>
<gene>
    <name evidence="2" type="primary">Vigan.05G205300</name>
    <name evidence="2" type="ORF">VIGAN_05205300</name>
</gene>
<reference evidence="2 3" key="1">
    <citation type="journal article" date="2015" name="Sci. Rep.">
        <title>The power of single molecule real-time sequencing technology in the de novo assembly of a eukaryotic genome.</title>
        <authorList>
            <person name="Sakai H."/>
            <person name="Naito K."/>
            <person name="Ogiso-Tanaka E."/>
            <person name="Takahashi Y."/>
            <person name="Iseki K."/>
            <person name="Muto C."/>
            <person name="Satou K."/>
            <person name="Teruya K."/>
            <person name="Shiroma A."/>
            <person name="Shimoji M."/>
            <person name="Hirano T."/>
            <person name="Itoh T."/>
            <person name="Kaga A."/>
            <person name="Tomooka N."/>
        </authorList>
    </citation>
    <scope>NUCLEOTIDE SEQUENCE [LARGE SCALE GENOMIC DNA]</scope>
    <source>
        <strain evidence="3">cv. Shumari</strain>
    </source>
</reference>
<evidence type="ECO:0000313" key="3">
    <source>
        <dbReference type="Proteomes" id="UP000291084"/>
    </source>
</evidence>
<evidence type="ECO:0000256" key="1">
    <source>
        <dbReference type="SAM" id="Phobius"/>
    </source>
</evidence>
<evidence type="ECO:0000313" key="2">
    <source>
        <dbReference type="EMBL" id="BAT88532.1"/>
    </source>
</evidence>
<sequence>MAKLAPLEDPLLDGDSTSINNSDPIKTRGNEYLNRYSNAGFFSILSFSWITPLITLGNDRTLNHEDLPLLATADSAYGVYPTFRSKLESECGSVKNVTTLKLVKVLFLSTWQGIFLSGLFAFLYACASYVGPF</sequence>
<organism evidence="2 3">
    <name type="scientific">Vigna angularis var. angularis</name>
    <dbReference type="NCBI Taxonomy" id="157739"/>
    <lineage>
        <taxon>Eukaryota</taxon>
        <taxon>Viridiplantae</taxon>
        <taxon>Streptophyta</taxon>
        <taxon>Embryophyta</taxon>
        <taxon>Tracheophyta</taxon>
        <taxon>Spermatophyta</taxon>
        <taxon>Magnoliopsida</taxon>
        <taxon>eudicotyledons</taxon>
        <taxon>Gunneridae</taxon>
        <taxon>Pentapetalae</taxon>
        <taxon>rosids</taxon>
        <taxon>fabids</taxon>
        <taxon>Fabales</taxon>
        <taxon>Fabaceae</taxon>
        <taxon>Papilionoideae</taxon>
        <taxon>50 kb inversion clade</taxon>
        <taxon>NPAAA clade</taxon>
        <taxon>indigoferoid/millettioid clade</taxon>
        <taxon>Phaseoleae</taxon>
        <taxon>Vigna</taxon>
    </lineage>
</organism>
<keyword evidence="3" id="KW-1185">Reference proteome</keyword>
<name>A0A0S3S6S2_PHAAN</name>
<dbReference type="Proteomes" id="UP000291084">
    <property type="component" value="Chromosome 5"/>
</dbReference>
<dbReference type="AlphaFoldDB" id="A0A0S3S6S2"/>
<keyword evidence="1" id="KW-0812">Transmembrane</keyword>
<protein>
    <submittedName>
        <fullName evidence="2">Uncharacterized protein</fullName>
    </submittedName>
</protein>
<feature type="transmembrane region" description="Helical" evidence="1">
    <location>
        <begin position="105"/>
        <end position="130"/>
    </location>
</feature>
<keyword evidence="1" id="KW-1133">Transmembrane helix</keyword>
<dbReference type="EMBL" id="AP015038">
    <property type="protein sequence ID" value="BAT88532.1"/>
    <property type="molecule type" value="Genomic_DNA"/>
</dbReference>
<accession>A0A0S3S6S2</accession>
<keyword evidence="1" id="KW-0472">Membrane</keyword>
<proteinExistence type="predicted"/>